<evidence type="ECO:0000313" key="2">
    <source>
        <dbReference type="Proteomes" id="UP000193685"/>
    </source>
</evidence>
<dbReference type="OrthoDB" id="3797628at2759"/>
<dbReference type="AlphaFoldDB" id="A0A1Y2F0B4"/>
<dbReference type="RefSeq" id="XP_040722901.1">
    <property type="nucleotide sequence ID" value="XM_040869946.1"/>
</dbReference>
<dbReference type="EMBL" id="MCFI01000020">
    <property type="protein sequence ID" value="ORY77280.1"/>
    <property type="molecule type" value="Genomic_DNA"/>
</dbReference>
<protein>
    <submittedName>
        <fullName evidence="1">Uncharacterized protein</fullName>
    </submittedName>
</protein>
<dbReference type="GeneID" id="63786545"/>
<keyword evidence="2" id="KW-1185">Reference proteome</keyword>
<dbReference type="Proteomes" id="UP000193685">
    <property type="component" value="Unassembled WGS sequence"/>
</dbReference>
<dbReference type="STRING" id="56484.A0A1Y2F0B4"/>
<gene>
    <name evidence="1" type="ORF">BCR37DRAFT_382742</name>
</gene>
<name>A0A1Y2F0B4_PROLT</name>
<accession>A0A1Y2F0B4</accession>
<organism evidence="1 2">
    <name type="scientific">Protomyces lactucae-debilis</name>
    <dbReference type="NCBI Taxonomy" id="2754530"/>
    <lineage>
        <taxon>Eukaryota</taxon>
        <taxon>Fungi</taxon>
        <taxon>Dikarya</taxon>
        <taxon>Ascomycota</taxon>
        <taxon>Taphrinomycotina</taxon>
        <taxon>Taphrinomycetes</taxon>
        <taxon>Taphrinales</taxon>
        <taxon>Protomycetaceae</taxon>
        <taxon>Protomyces</taxon>
    </lineage>
</organism>
<comment type="caution">
    <text evidence="1">The sequence shown here is derived from an EMBL/GenBank/DDBJ whole genome shotgun (WGS) entry which is preliminary data.</text>
</comment>
<proteinExistence type="predicted"/>
<evidence type="ECO:0000313" key="1">
    <source>
        <dbReference type="EMBL" id="ORY77280.1"/>
    </source>
</evidence>
<sequence length="189" mass="20843">MRLLTRLASKLEASAEARLQTVMQIPREWFFEAKALRARHEQRFCDEAHFLLIAGLSIDAHETLVRHVGPDCIISGDLEPLAKVLRAFTSVDNIPNWSFGGRVYQNAIALVEGQNTAGSHAFAKEIVKTLPSMSTSSFKQKVAINEIGSMCLQVLPSAENLRPKFKLASHDAFSVKAHSALQAFRSLAA</sequence>
<reference evidence="1 2" key="1">
    <citation type="submission" date="2016-07" db="EMBL/GenBank/DDBJ databases">
        <title>Pervasive Adenine N6-methylation of Active Genes in Fungi.</title>
        <authorList>
            <consortium name="DOE Joint Genome Institute"/>
            <person name="Mondo S.J."/>
            <person name="Dannebaum R.O."/>
            <person name="Kuo R.C."/>
            <person name="Labutti K."/>
            <person name="Haridas S."/>
            <person name="Kuo A."/>
            <person name="Salamov A."/>
            <person name="Ahrendt S.R."/>
            <person name="Lipzen A."/>
            <person name="Sullivan W."/>
            <person name="Andreopoulos W.B."/>
            <person name="Clum A."/>
            <person name="Lindquist E."/>
            <person name="Daum C."/>
            <person name="Ramamoorthy G.K."/>
            <person name="Gryganskyi A."/>
            <person name="Culley D."/>
            <person name="Magnuson J.K."/>
            <person name="James T.Y."/>
            <person name="O'Malley M.A."/>
            <person name="Stajich J.E."/>
            <person name="Spatafora J.W."/>
            <person name="Visel A."/>
            <person name="Grigoriev I.V."/>
        </authorList>
    </citation>
    <scope>NUCLEOTIDE SEQUENCE [LARGE SCALE GENOMIC DNA]</scope>
    <source>
        <strain evidence="1 2">12-1054</strain>
    </source>
</reference>